<dbReference type="EMBL" id="JAULRT010000052">
    <property type="protein sequence ID" value="MDO3382196.1"/>
    <property type="molecule type" value="Genomic_DNA"/>
</dbReference>
<accession>A0ABT8THN7</accession>
<dbReference type="PANTHER" id="PTHR43133:SF63">
    <property type="entry name" value="RNA POLYMERASE SIGMA FACTOR FECI-RELATED"/>
    <property type="match status" value="1"/>
</dbReference>
<evidence type="ECO:0000259" key="6">
    <source>
        <dbReference type="Pfam" id="PF08281"/>
    </source>
</evidence>
<dbReference type="InterPro" id="IPR013325">
    <property type="entry name" value="RNA_pol_sigma_r2"/>
</dbReference>
<keyword evidence="4" id="KW-0804">Transcription</keyword>
<gene>
    <name evidence="7" type="ORF">QWI16_08410</name>
</gene>
<proteinExistence type="inferred from homology"/>
<organism evidence="7 8">
    <name type="scientific">Gilvimarinus algae</name>
    <dbReference type="NCBI Taxonomy" id="3058037"/>
    <lineage>
        <taxon>Bacteria</taxon>
        <taxon>Pseudomonadati</taxon>
        <taxon>Pseudomonadota</taxon>
        <taxon>Gammaproteobacteria</taxon>
        <taxon>Cellvibrionales</taxon>
        <taxon>Cellvibrionaceae</taxon>
        <taxon>Gilvimarinus</taxon>
    </lineage>
</organism>
<dbReference type="InterPro" id="IPR036388">
    <property type="entry name" value="WH-like_DNA-bd_sf"/>
</dbReference>
<evidence type="ECO:0000256" key="4">
    <source>
        <dbReference type="ARBA" id="ARBA00023163"/>
    </source>
</evidence>
<dbReference type="NCBIfam" id="TIGR02937">
    <property type="entry name" value="sigma70-ECF"/>
    <property type="match status" value="1"/>
</dbReference>
<evidence type="ECO:0000256" key="3">
    <source>
        <dbReference type="ARBA" id="ARBA00023082"/>
    </source>
</evidence>
<keyword evidence="8" id="KW-1185">Reference proteome</keyword>
<dbReference type="InterPro" id="IPR014284">
    <property type="entry name" value="RNA_pol_sigma-70_dom"/>
</dbReference>
<reference evidence="7" key="1">
    <citation type="submission" date="2023-07" db="EMBL/GenBank/DDBJ databases">
        <title>Gilvimarinus algae sp. nov., isolated from the surface of Kelp.</title>
        <authorList>
            <person name="Sun Y.Y."/>
            <person name="Gong Y."/>
            <person name="Du Z.J."/>
        </authorList>
    </citation>
    <scope>NUCLEOTIDE SEQUENCE</scope>
    <source>
        <strain evidence="7">SDUM040014</strain>
    </source>
</reference>
<keyword evidence="3" id="KW-0731">Sigma factor</keyword>
<dbReference type="InterPro" id="IPR013324">
    <property type="entry name" value="RNA_pol_sigma_r3/r4-like"/>
</dbReference>
<evidence type="ECO:0000259" key="5">
    <source>
        <dbReference type="Pfam" id="PF04542"/>
    </source>
</evidence>
<dbReference type="InterPro" id="IPR039425">
    <property type="entry name" value="RNA_pol_sigma-70-like"/>
</dbReference>
<keyword evidence="2" id="KW-0805">Transcription regulation</keyword>
<dbReference type="InterPro" id="IPR007627">
    <property type="entry name" value="RNA_pol_sigma70_r2"/>
</dbReference>
<comment type="similarity">
    <text evidence="1">Belongs to the sigma-70 factor family. ECF subfamily.</text>
</comment>
<feature type="domain" description="RNA polymerase sigma factor 70 region 4 type 2" evidence="6">
    <location>
        <begin position="131"/>
        <end position="183"/>
    </location>
</feature>
<evidence type="ECO:0000313" key="7">
    <source>
        <dbReference type="EMBL" id="MDO3382196.1"/>
    </source>
</evidence>
<dbReference type="PANTHER" id="PTHR43133">
    <property type="entry name" value="RNA POLYMERASE ECF-TYPE SIGMA FACTO"/>
    <property type="match status" value="1"/>
</dbReference>
<dbReference type="Pfam" id="PF08281">
    <property type="entry name" value="Sigma70_r4_2"/>
    <property type="match status" value="1"/>
</dbReference>
<evidence type="ECO:0000256" key="2">
    <source>
        <dbReference type="ARBA" id="ARBA00023015"/>
    </source>
</evidence>
<dbReference type="SUPFAM" id="SSF88946">
    <property type="entry name" value="Sigma2 domain of RNA polymerase sigma factors"/>
    <property type="match status" value="1"/>
</dbReference>
<dbReference type="SUPFAM" id="SSF88659">
    <property type="entry name" value="Sigma3 and sigma4 domains of RNA polymerase sigma factors"/>
    <property type="match status" value="1"/>
</dbReference>
<sequence>MAVPRVNLRLVDSNREADLLSLSQREYVEQLYGRYRGDLHGYIARLLPSGAGDIESILQETYVRLLRQDSLDKLSDNARAYIYTTATNLVRDSVRRHVRQKGDWHEPLDETAHPVDEHSPQHGAQWQQSLERIRMALAALKPVTRDVFILSRFHEYSYPEIAERLSLSTRSIERHMSKALSHLRKTLDDLL</sequence>
<evidence type="ECO:0000256" key="1">
    <source>
        <dbReference type="ARBA" id="ARBA00010641"/>
    </source>
</evidence>
<dbReference type="RefSeq" id="WP_302712356.1">
    <property type="nucleotide sequence ID" value="NZ_JAULRT010000052.1"/>
</dbReference>
<evidence type="ECO:0000313" key="8">
    <source>
        <dbReference type="Proteomes" id="UP001168380"/>
    </source>
</evidence>
<protein>
    <submittedName>
        <fullName evidence="7">RNA polymerase sigma factor</fullName>
    </submittedName>
</protein>
<dbReference type="Gene3D" id="1.10.1740.10">
    <property type="match status" value="1"/>
</dbReference>
<dbReference type="Gene3D" id="1.10.10.10">
    <property type="entry name" value="Winged helix-like DNA-binding domain superfamily/Winged helix DNA-binding domain"/>
    <property type="match status" value="1"/>
</dbReference>
<dbReference type="Pfam" id="PF04542">
    <property type="entry name" value="Sigma70_r2"/>
    <property type="match status" value="1"/>
</dbReference>
<dbReference type="InterPro" id="IPR013249">
    <property type="entry name" value="RNA_pol_sigma70_r4_t2"/>
</dbReference>
<name>A0ABT8THN7_9GAMM</name>
<feature type="domain" description="RNA polymerase sigma-70 region 2" evidence="5">
    <location>
        <begin position="31"/>
        <end position="99"/>
    </location>
</feature>
<dbReference type="Proteomes" id="UP001168380">
    <property type="component" value="Unassembled WGS sequence"/>
</dbReference>
<comment type="caution">
    <text evidence="7">The sequence shown here is derived from an EMBL/GenBank/DDBJ whole genome shotgun (WGS) entry which is preliminary data.</text>
</comment>